<dbReference type="PANTHER" id="PTHR37308:SF1">
    <property type="entry name" value="POLYPRENYL-PHOSPHATE TRANSPORTER"/>
    <property type="match status" value="1"/>
</dbReference>
<name>A0A929G1X0_9PSEU</name>
<feature type="transmembrane region" description="Helical" evidence="1">
    <location>
        <begin position="123"/>
        <end position="141"/>
    </location>
</feature>
<protein>
    <submittedName>
        <fullName evidence="2">DUF368 domain-containing protein</fullName>
    </submittedName>
</protein>
<feature type="transmembrane region" description="Helical" evidence="1">
    <location>
        <begin position="289"/>
        <end position="310"/>
    </location>
</feature>
<keyword evidence="1" id="KW-0472">Membrane</keyword>
<dbReference type="EMBL" id="JADEYC010000018">
    <property type="protein sequence ID" value="MBE9375113.1"/>
    <property type="molecule type" value="Genomic_DNA"/>
</dbReference>
<dbReference type="AlphaFoldDB" id="A0A929G1X0"/>
<feature type="transmembrane region" description="Helical" evidence="1">
    <location>
        <begin position="226"/>
        <end position="247"/>
    </location>
</feature>
<reference evidence="2" key="1">
    <citation type="submission" date="2020-10" db="EMBL/GenBank/DDBJ databases">
        <title>Diversity and distribution of actinomycetes associated with coral in the coast of Hainan.</title>
        <authorList>
            <person name="Li F."/>
        </authorList>
    </citation>
    <scope>NUCLEOTIDE SEQUENCE</scope>
    <source>
        <strain evidence="2">HNM0983</strain>
    </source>
</reference>
<feature type="transmembrane region" description="Helical" evidence="1">
    <location>
        <begin position="184"/>
        <end position="214"/>
    </location>
</feature>
<proteinExistence type="predicted"/>
<organism evidence="2 3">
    <name type="scientific">Saccharopolyspora montiporae</name>
    <dbReference type="NCBI Taxonomy" id="2781240"/>
    <lineage>
        <taxon>Bacteria</taxon>
        <taxon>Bacillati</taxon>
        <taxon>Actinomycetota</taxon>
        <taxon>Actinomycetes</taxon>
        <taxon>Pseudonocardiales</taxon>
        <taxon>Pseudonocardiaceae</taxon>
        <taxon>Saccharopolyspora</taxon>
    </lineage>
</organism>
<evidence type="ECO:0000256" key="1">
    <source>
        <dbReference type="SAM" id="Phobius"/>
    </source>
</evidence>
<keyword evidence="3" id="KW-1185">Reference proteome</keyword>
<evidence type="ECO:0000313" key="3">
    <source>
        <dbReference type="Proteomes" id="UP000598360"/>
    </source>
</evidence>
<dbReference type="Pfam" id="PF04018">
    <property type="entry name" value="VCA0040-like"/>
    <property type="match status" value="1"/>
</dbReference>
<dbReference type="PANTHER" id="PTHR37308">
    <property type="entry name" value="INTEGRAL MEMBRANE PROTEIN"/>
    <property type="match status" value="1"/>
</dbReference>
<gene>
    <name evidence="2" type="ORF">IQ251_11740</name>
</gene>
<evidence type="ECO:0000313" key="2">
    <source>
        <dbReference type="EMBL" id="MBE9375113.1"/>
    </source>
</evidence>
<accession>A0A929G1X0</accession>
<feature type="transmembrane region" description="Helical" evidence="1">
    <location>
        <begin position="91"/>
        <end position="111"/>
    </location>
</feature>
<comment type="caution">
    <text evidence="2">The sequence shown here is derived from an EMBL/GenBank/DDBJ whole genome shotgun (WGS) entry which is preliminary data.</text>
</comment>
<sequence>MFVTKPAPEATAAPSRARYLLDVVRGALMGTAETVPGVSGGTVALIVGVYATLLTSAGHLLSGVRRAVVDLVRRRDLADAKAEFALVRWRVVLPVLIGMFAALLLMAGLMEGLVSAYPVHTKGLFFGLVLASLWVPFSMAARAPVRRPGARPWGPGALAAAVLAAVASYTVVSLPPADVDSNPVIIVVAAALAISALVVPGLSGSFILLTFGLYETTLAAVNDRDLGYVGLFVLGALVGLASIVKLLQWLLEHWQRITLVILTGAMAGSLRALWPWQTEDRSLLPPADGAWQVALLAVAGFAVVVVALVIERRVSAAHAATQPDDAPKSPVNA</sequence>
<dbReference type="InterPro" id="IPR007163">
    <property type="entry name" value="VCA0040-like"/>
</dbReference>
<keyword evidence="1" id="KW-0812">Transmembrane</keyword>
<feature type="transmembrane region" description="Helical" evidence="1">
    <location>
        <begin position="153"/>
        <end position="172"/>
    </location>
</feature>
<dbReference type="Proteomes" id="UP000598360">
    <property type="component" value="Unassembled WGS sequence"/>
</dbReference>
<keyword evidence="1" id="KW-1133">Transmembrane helix</keyword>